<dbReference type="GO" id="GO:0005886">
    <property type="term" value="C:plasma membrane"/>
    <property type="evidence" value="ECO:0007669"/>
    <property type="project" value="UniProtKB-SubCell"/>
</dbReference>
<organism evidence="5 6">
    <name type="scientific">Macrococcoides canis</name>
    <dbReference type="NCBI Taxonomy" id="1855823"/>
    <lineage>
        <taxon>Bacteria</taxon>
        <taxon>Bacillati</taxon>
        <taxon>Bacillota</taxon>
        <taxon>Bacilli</taxon>
        <taxon>Bacillales</taxon>
        <taxon>Staphylococcaceae</taxon>
        <taxon>Macrococcoides</taxon>
    </lineage>
</organism>
<keyword evidence="2" id="KW-1133">Transmembrane helix</keyword>
<evidence type="ECO:0000313" key="6">
    <source>
        <dbReference type="Proteomes" id="UP000194154"/>
    </source>
</evidence>
<dbReference type="Proteomes" id="UP000194154">
    <property type="component" value="Chromosome"/>
</dbReference>
<evidence type="ECO:0000256" key="2">
    <source>
        <dbReference type="SAM" id="Phobius"/>
    </source>
</evidence>
<feature type="region of interest" description="Disordered" evidence="1">
    <location>
        <begin position="356"/>
        <end position="400"/>
    </location>
</feature>
<feature type="compositionally biased region" description="Acidic residues" evidence="1">
    <location>
        <begin position="387"/>
        <end position="399"/>
    </location>
</feature>
<evidence type="ECO:0000259" key="3">
    <source>
        <dbReference type="Pfam" id="PF22813"/>
    </source>
</evidence>
<feature type="domain" description="TcaA 4th" evidence="4">
    <location>
        <begin position="267"/>
        <end position="334"/>
    </location>
</feature>
<dbReference type="PANTHER" id="PTHR40038:SF1">
    <property type="entry name" value="MEMBRANE-ASSOCIATED PROTEIN TCAA"/>
    <property type="match status" value="1"/>
</dbReference>
<feature type="compositionally biased region" description="Basic and acidic residues" evidence="1">
    <location>
        <begin position="46"/>
        <end position="58"/>
    </location>
</feature>
<name>A0A1W7A969_9STAP</name>
<dbReference type="OrthoDB" id="2416352at2"/>
<dbReference type="RefSeq" id="WP_086041848.1">
    <property type="nucleotide sequence ID" value="NZ_CBCRZA010000013.1"/>
</dbReference>
<feature type="domain" description="TcaA second" evidence="3">
    <location>
        <begin position="92"/>
        <end position="185"/>
    </location>
</feature>
<dbReference type="GeneID" id="35294653"/>
<dbReference type="STRING" id="1855823.MCCS_05110"/>
<dbReference type="EMBL" id="CP021059">
    <property type="protein sequence ID" value="ARQ06162.1"/>
    <property type="molecule type" value="Genomic_DNA"/>
</dbReference>
<feature type="region of interest" description="Disordered" evidence="1">
    <location>
        <begin position="30"/>
        <end position="58"/>
    </location>
</feature>
<dbReference type="PANTHER" id="PTHR40038">
    <property type="entry name" value="MEMBRANE-ASSOCIATED PROTEIN TCAA"/>
    <property type="match status" value="1"/>
</dbReference>
<sequence length="481" mass="53377">MKKFCTNCGHEAPLSHKVCTNCGTPFPAQESEVTHSSMAREPIPSRQKEKKQEKVRVKENKKKRPVWPFLLIGLLLAALIGAYFFLNHKYSPETHAKSIETAINDKDYKTLSNLLTVGQDGIAEEEAKAFATMIEKSGKKDDFFNELHAAAKDKNDTTIQISERDVLDLKRNGKHFSVFPKYNFEPVRHKVSIEGKEDADIEFTFNGKQHTISVADGKETEIGTFVAGKYALDAQKTIDGQSTDGTLDIDVLSEPQVQLAFNEHFINIKVEGDSKLDASETQVFVNDNEVDYNSAKTTYGPYKGDSLSIYAEGELDGKNFKTPTETLTDIDLAEGTNSVTLSFDEDDIDAYIAEQEQEKEETKSALERAEAAEARAKAAEERAEANANDDEDSDTESDSQSDIIMVETADDAIQAAEDHLGVSDLSEYGEVRTPDAKSFGYGFGVFDDNGDPVMSFDVYEDGTVVEYDETGEEIDRSNPYE</sequence>
<dbReference type="InterPro" id="IPR054529">
    <property type="entry name" value="TcaA_2nd"/>
</dbReference>
<proteinExistence type="predicted"/>
<keyword evidence="6" id="KW-1185">Reference proteome</keyword>
<dbReference type="Pfam" id="PF22813">
    <property type="entry name" value="TcaA_2nd"/>
    <property type="match status" value="1"/>
</dbReference>
<evidence type="ECO:0000256" key="1">
    <source>
        <dbReference type="SAM" id="MobiDB-lite"/>
    </source>
</evidence>
<keyword evidence="2" id="KW-0472">Membrane</keyword>
<dbReference type="InterPro" id="IPR054530">
    <property type="entry name" value="TcaA_4th"/>
</dbReference>
<dbReference type="KEGG" id="mcak:MCCS_05110"/>
<feature type="compositionally biased region" description="Basic and acidic residues" evidence="1">
    <location>
        <begin position="360"/>
        <end position="384"/>
    </location>
</feature>
<evidence type="ECO:0000259" key="4">
    <source>
        <dbReference type="Pfam" id="PF22820"/>
    </source>
</evidence>
<dbReference type="Pfam" id="PF22820">
    <property type="entry name" value="TcaA_3rd_4th"/>
    <property type="match status" value="1"/>
</dbReference>
<reference evidence="5 6" key="1">
    <citation type="journal article" date="2017" name="Int. J. Syst. Evol. Microbiol.">
        <title>Macrococcus canis sp. nov., a skin bacterium associated with infections in dogs.</title>
        <authorList>
            <person name="Gobeli Brawand S."/>
            <person name="Cotting K."/>
            <person name="Gomez-Sanz E."/>
            <person name="Collaud A."/>
            <person name="Thomann A."/>
            <person name="Brodard I."/>
            <person name="Rodriguez-Campos S."/>
            <person name="Strauss C."/>
            <person name="Perreten V."/>
        </authorList>
    </citation>
    <scope>NUCLEOTIDE SEQUENCE [LARGE SCALE GENOMIC DNA]</scope>
    <source>
        <strain evidence="5 6">KM45013</strain>
    </source>
</reference>
<gene>
    <name evidence="5" type="primary">tcaA_1</name>
    <name evidence="5" type="ORF">MCCS_05110</name>
</gene>
<feature type="transmembrane region" description="Helical" evidence="2">
    <location>
        <begin position="66"/>
        <end position="86"/>
    </location>
</feature>
<protein>
    <submittedName>
        <fullName evidence="5">Membrane-associated protein TcaA</fullName>
    </submittedName>
</protein>
<evidence type="ECO:0000313" key="5">
    <source>
        <dbReference type="EMBL" id="ARQ06162.1"/>
    </source>
</evidence>
<dbReference type="AlphaFoldDB" id="A0A1W7A969"/>
<accession>A0A1W7A969</accession>
<keyword evidence="2" id="KW-0812">Transmembrane</keyword>